<feature type="domain" description="Aminotransferase-like plant mobile" evidence="2">
    <location>
        <begin position="35"/>
        <end position="228"/>
    </location>
</feature>
<accession>A0ABD2ZM03</accession>
<sequence>MVFPSGVIPNPSDKSEEKLGAFDELGVDDVYREETYLAALIFYWICIFALPIHELGLIRLGTFLTTSLIAEGIRVCLALLVLASIYRGLNGIANSSQPSKGCHAFLTYYIYVWLAQYFNRLQLTPPRQPNSTMGKFSGSSSVISFVEISAREHIMRRTNFAWHSTSFAFKKQHIFSDDHSLSSFKFNYFMNLRSSYLSLRCEDLYVVEIYSPHRFSRQFGFYQDLLGEHSEELPASVLERMYQLYSSCTRVGTKSKVSVPV</sequence>
<dbReference type="Pfam" id="PF10536">
    <property type="entry name" value="PMD"/>
    <property type="match status" value="1"/>
</dbReference>
<dbReference type="Proteomes" id="UP001630127">
    <property type="component" value="Unassembled WGS sequence"/>
</dbReference>
<dbReference type="InterPro" id="IPR019557">
    <property type="entry name" value="AminoTfrase-like_pln_mobile"/>
</dbReference>
<reference evidence="3 4" key="1">
    <citation type="submission" date="2024-11" db="EMBL/GenBank/DDBJ databases">
        <title>A near-complete genome assembly of Cinchona calisaya.</title>
        <authorList>
            <person name="Lian D.C."/>
            <person name="Zhao X.W."/>
            <person name="Wei L."/>
        </authorList>
    </citation>
    <scope>NUCLEOTIDE SEQUENCE [LARGE SCALE GENOMIC DNA]</scope>
    <source>
        <tissue evidence="3">Nenye</tissue>
    </source>
</reference>
<keyword evidence="1" id="KW-1133">Transmembrane helix</keyword>
<feature type="transmembrane region" description="Helical" evidence="1">
    <location>
        <begin position="36"/>
        <end position="56"/>
    </location>
</feature>
<keyword evidence="1" id="KW-0812">Transmembrane</keyword>
<dbReference type="AlphaFoldDB" id="A0ABD2ZM03"/>
<proteinExistence type="predicted"/>
<evidence type="ECO:0000313" key="3">
    <source>
        <dbReference type="EMBL" id="KAL3519896.1"/>
    </source>
</evidence>
<keyword evidence="4" id="KW-1185">Reference proteome</keyword>
<dbReference type="PANTHER" id="PTHR36607:SF20">
    <property type="entry name" value="AMINOTRANSFERASE-LIKE PLANT MOBILE DOMAIN-CONTAINING PROTEIN"/>
    <property type="match status" value="1"/>
</dbReference>
<gene>
    <name evidence="3" type="ORF">ACH5RR_018045</name>
</gene>
<evidence type="ECO:0000313" key="4">
    <source>
        <dbReference type="Proteomes" id="UP001630127"/>
    </source>
</evidence>
<comment type="caution">
    <text evidence="3">The sequence shown here is derived from an EMBL/GenBank/DDBJ whole genome shotgun (WGS) entry which is preliminary data.</text>
</comment>
<feature type="transmembrane region" description="Helical" evidence="1">
    <location>
        <begin position="68"/>
        <end position="89"/>
    </location>
</feature>
<dbReference type="EMBL" id="JBJUIK010000008">
    <property type="protein sequence ID" value="KAL3519896.1"/>
    <property type="molecule type" value="Genomic_DNA"/>
</dbReference>
<organism evidence="3 4">
    <name type="scientific">Cinchona calisaya</name>
    <dbReference type="NCBI Taxonomy" id="153742"/>
    <lineage>
        <taxon>Eukaryota</taxon>
        <taxon>Viridiplantae</taxon>
        <taxon>Streptophyta</taxon>
        <taxon>Embryophyta</taxon>
        <taxon>Tracheophyta</taxon>
        <taxon>Spermatophyta</taxon>
        <taxon>Magnoliopsida</taxon>
        <taxon>eudicotyledons</taxon>
        <taxon>Gunneridae</taxon>
        <taxon>Pentapetalae</taxon>
        <taxon>asterids</taxon>
        <taxon>lamiids</taxon>
        <taxon>Gentianales</taxon>
        <taxon>Rubiaceae</taxon>
        <taxon>Cinchonoideae</taxon>
        <taxon>Cinchoneae</taxon>
        <taxon>Cinchona</taxon>
    </lineage>
</organism>
<keyword evidence="1" id="KW-0472">Membrane</keyword>
<evidence type="ECO:0000259" key="2">
    <source>
        <dbReference type="Pfam" id="PF10536"/>
    </source>
</evidence>
<name>A0ABD2ZM03_9GENT</name>
<evidence type="ECO:0000256" key="1">
    <source>
        <dbReference type="SAM" id="Phobius"/>
    </source>
</evidence>
<dbReference type="PANTHER" id="PTHR36607">
    <property type="entry name" value="1,2-DIHYDROXY-3-KETO-5-METHYLTHIOPENTENE DIOXYGENASE 4"/>
    <property type="match status" value="1"/>
</dbReference>
<protein>
    <recommendedName>
        <fullName evidence="2">Aminotransferase-like plant mobile domain-containing protein</fullName>
    </recommendedName>
</protein>